<dbReference type="EC" id="6.3.1.19" evidence="7 8"/>
<evidence type="ECO:0000313" key="10">
    <source>
        <dbReference type="Proteomes" id="UP000217889"/>
    </source>
</evidence>
<comment type="pathway">
    <text evidence="7">Protein degradation; proteasomal Pup-dependent pathway.</text>
</comment>
<dbReference type="EMBL" id="CP023564">
    <property type="protein sequence ID" value="ATG54828.1"/>
    <property type="molecule type" value="Genomic_DNA"/>
</dbReference>
<accession>A0A291GXC7</accession>
<reference evidence="9 10" key="1">
    <citation type="journal article" date="2014" name="Int. J. Syst. Evol. Microbiol.">
        <title>Brachybacterium ginsengisoli sp. nov., isolated from soil of a ginseng field.</title>
        <authorList>
            <person name="Hoang V.A."/>
            <person name="Kim Y.J."/>
            <person name="Nguyen N.L."/>
            <person name="Yang D.C."/>
        </authorList>
    </citation>
    <scope>NUCLEOTIDE SEQUENCE [LARGE SCALE GENOMIC DNA]</scope>
    <source>
        <strain evidence="9 10">DCY80</strain>
    </source>
</reference>
<keyword evidence="6 7" id="KW-0460">Magnesium</keyword>
<comment type="function">
    <text evidence="7">Catalyzes the covalent attachment of the prokaryotic ubiquitin-like protein modifier Pup to the proteasomal substrate proteins, thereby targeting them for proteasomal degradation. This tagging system is termed pupylation. The ligation reaction involves the side-chain carboxylate of the C-terminal glutamate of Pup and the side-chain amino group of a substrate lysine.</text>
</comment>
<dbReference type="HAMAP" id="MF_02111">
    <property type="entry name" value="Pup_ligase"/>
    <property type="match status" value="1"/>
</dbReference>
<keyword evidence="1 7" id="KW-0436">Ligase</keyword>
<comment type="similarity">
    <text evidence="7">Belongs to the Pup ligase/Pup deamidase family. Pup-conjugating enzyme subfamily.</text>
</comment>
<dbReference type="InterPro" id="IPR022279">
    <property type="entry name" value="Pup_ligase"/>
</dbReference>
<feature type="active site" description="Proton acceptor" evidence="7">
    <location>
        <position position="58"/>
    </location>
</feature>
<dbReference type="PANTHER" id="PTHR42307">
    <property type="entry name" value="PUP DEAMIDASE/DEPUPYLASE"/>
    <property type="match status" value="1"/>
</dbReference>
<dbReference type="GO" id="GO:0070490">
    <property type="term" value="P:protein pupylation"/>
    <property type="evidence" value="ECO:0007669"/>
    <property type="project" value="UniProtKB-UniRule"/>
</dbReference>
<dbReference type="GO" id="GO:0016879">
    <property type="term" value="F:ligase activity, forming carbon-nitrogen bonds"/>
    <property type="evidence" value="ECO:0007669"/>
    <property type="project" value="UniProtKB-UniRule"/>
</dbReference>
<evidence type="ECO:0000256" key="3">
    <source>
        <dbReference type="ARBA" id="ARBA00022741"/>
    </source>
</evidence>
<keyword evidence="10" id="KW-1185">Reference proteome</keyword>
<feature type="binding site" evidence="7">
    <location>
        <position position="67"/>
    </location>
    <ligand>
        <name>ATP</name>
        <dbReference type="ChEBI" id="CHEBI:30616"/>
    </ligand>
</feature>
<name>A0A291GXC7_9MICO</name>
<evidence type="ECO:0000256" key="5">
    <source>
        <dbReference type="ARBA" id="ARBA00022840"/>
    </source>
</evidence>
<feature type="binding site" evidence="7">
    <location>
        <position position="9"/>
    </location>
    <ligand>
        <name>Mg(2+)</name>
        <dbReference type="ChEBI" id="CHEBI:18420"/>
    </ligand>
</feature>
<feature type="binding site" evidence="7">
    <location>
        <position position="64"/>
    </location>
    <ligand>
        <name>Mg(2+)</name>
        <dbReference type="ChEBI" id="CHEBI:18420"/>
    </ligand>
</feature>
<feature type="binding site" evidence="7">
    <location>
        <position position="54"/>
    </location>
    <ligand>
        <name>ATP</name>
        <dbReference type="ChEBI" id="CHEBI:30616"/>
    </ligand>
</feature>
<dbReference type="GO" id="GO:0019787">
    <property type="term" value="F:ubiquitin-like protein transferase activity"/>
    <property type="evidence" value="ECO:0007669"/>
    <property type="project" value="UniProtKB-UniRule"/>
</dbReference>
<comment type="pathway">
    <text evidence="7">Protein modification; protein pupylation.</text>
</comment>
<dbReference type="UniPathway" id="UPA00998"/>
<keyword evidence="5 7" id="KW-0067">ATP-binding</keyword>
<evidence type="ECO:0000256" key="8">
    <source>
        <dbReference type="NCBIfam" id="TIGR03686"/>
    </source>
</evidence>
<organism evidence="9 10">
    <name type="scientific">Brachybacterium ginsengisoli</name>
    <dbReference type="NCBI Taxonomy" id="1331682"/>
    <lineage>
        <taxon>Bacteria</taxon>
        <taxon>Bacillati</taxon>
        <taxon>Actinomycetota</taxon>
        <taxon>Actinomycetes</taxon>
        <taxon>Micrococcales</taxon>
        <taxon>Dermabacteraceae</taxon>
        <taxon>Brachybacterium</taxon>
    </lineage>
</organism>
<comment type="catalytic activity">
    <reaction evidence="7">
        <text>ATP + [prokaryotic ubiquitin-like protein]-L-glutamate + [protein]-L-lysine = ADP + phosphate + N(6)-([prokaryotic ubiquitin-like protein]-gamma-L-glutamyl)-[protein]-L-lysine.</text>
        <dbReference type="EC" id="6.3.1.19"/>
    </reaction>
</comment>
<dbReference type="PANTHER" id="PTHR42307:SF3">
    <property type="entry name" value="PUP--PROTEIN LIGASE"/>
    <property type="match status" value="1"/>
</dbReference>
<proteinExistence type="inferred from homology"/>
<dbReference type="GO" id="GO:0000287">
    <property type="term" value="F:magnesium ion binding"/>
    <property type="evidence" value="ECO:0007669"/>
    <property type="project" value="UniProtKB-UniRule"/>
</dbReference>
<dbReference type="InterPro" id="IPR004347">
    <property type="entry name" value="Pup_ligase/deamidase"/>
</dbReference>
<dbReference type="Proteomes" id="UP000217889">
    <property type="component" value="Chromosome"/>
</dbReference>
<protein>
    <recommendedName>
        <fullName evidence="7 8">Pup--protein ligase</fullName>
        <ecNumber evidence="7 8">6.3.1.19</ecNumber>
    </recommendedName>
    <alternativeName>
        <fullName evidence="7">Proteasome accessory factor A</fullName>
    </alternativeName>
    <alternativeName>
        <fullName evidence="7">Pup-conjugating enzyme</fullName>
    </alternativeName>
</protein>
<feature type="binding site" evidence="7">
    <location>
        <position position="56"/>
    </location>
    <ligand>
        <name>Mg(2+)</name>
        <dbReference type="ChEBI" id="CHEBI:18420"/>
    </ligand>
</feature>
<evidence type="ECO:0000256" key="4">
    <source>
        <dbReference type="ARBA" id="ARBA00022786"/>
    </source>
</evidence>
<feature type="binding site" evidence="7">
    <location>
        <position position="437"/>
    </location>
    <ligand>
        <name>ATP</name>
        <dbReference type="ChEBI" id="CHEBI:30616"/>
    </ligand>
</feature>
<evidence type="ECO:0000256" key="6">
    <source>
        <dbReference type="ARBA" id="ARBA00022842"/>
    </source>
</evidence>
<dbReference type="OrthoDB" id="9760627at2"/>
<evidence type="ECO:0000256" key="7">
    <source>
        <dbReference type="HAMAP-Rule" id="MF_02111"/>
    </source>
</evidence>
<dbReference type="RefSeq" id="WP_096799293.1">
    <property type="nucleotide sequence ID" value="NZ_CP023564.1"/>
</dbReference>
<gene>
    <name evidence="7 9" type="primary">pafA</name>
    <name evidence="9" type="ORF">CFK41_08660</name>
</gene>
<keyword evidence="4 7" id="KW-0833">Ubl conjugation pathway</keyword>
<dbReference type="AlphaFoldDB" id="A0A291GXC7"/>
<dbReference type="NCBIfam" id="TIGR03686">
    <property type="entry name" value="pupylate_PafA"/>
    <property type="match status" value="1"/>
</dbReference>
<evidence type="ECO:0000256" key="2">
    <source>
        <dbReference type="ARBA" id="ARBA00022723"/>
    </source>
</evidence>
<evidence type="ECO:0000256" key="1">
    <source>
        <dbReference type="ARBA" id="ARBA00022598"/>
    </source>
</evidence>
<dbReference type="GO" id="GO:0005524">
    <property type="term" value="F:ATP binding"/>
    <property type="evidence" value="ECO:0007669"/>
    <property type="project" value="UniProtKB-UniRule"/>
</dbReference>
<keyword evidence="2 7" id="KW-0479">Metal-binding</keyword>
<dbReference type="KEGG" id="bgg:CFK41_08660"/>
<dbReference type="GO" id="GO:0010498">
    <property type="term" value="P:proteasomal protein catabolic process"/>
    <property type="evidence" value="ECO:0007669"/>
    <property type="project" value="UniProtKB-UniRule"/>
</dbReference>
<evidence type="ECO:0000313" key="9">
    <source>
        <dbReference type="EMBL" id="ATG54828.1"/>
    </source>
</evidence>
<dbReference type="Pfam" id="PF03136">
    <property type="entry name" value="Pup_ligase"/>
    <property type="match status" value="1"/>
</dbReference>
<dbReference type="GO" id="GO:0019941">
    <property type="term" value="P:modification-dependent protein catabolic process"/>
    <property type="evidence" value="ECO:0007669"/>
    <property type="project" value="UniProtKB-UniRule"/>
</dbReference>
<dbReference type="UniPathway" id="UPA00997"/>
<sequence>MKRRVGGLETEYGLVCVRADGSRALEPEAAARELFRPVVAMGRSSNVFLRNAARLYLDVGSHPEYATAECDDWWELVAQDRAGDRIFADLAAQANACLAEDGQDARIHLLKNNVDSAGNAFGSHENYLVDRRGEFTRLPRYLLPFLVTRQIITGAGGVVRSAPEDGTASHRAAAATADGTAREADGARFVFSRRSDHMWEAVSSATTRTRPIINTRDEPHGDPTRFRRLHVIVGDSTMSAVSTHLRFATTDLVLRAIESGRALPELALHDDIAAIRAVSRDLAGTTPIPLADGGTTTAVEVQQRWLDHVSDLADESEQQTLQDWQRAIDAVRTGDRSWAAENLDWAIKERLFAQVAERRGVGLEDPAIERLDLAYHDIEPAQGVFHALRRRGLAPQGPADERIEAARTTAPTTTRAHLRGQVVTAAQEHGVDHVVDWTTLRLTRPGAMPVQVLDPFTTELPAVDALLEEIRSHGSGSPRSSMPFA</sequence>
<comment type="miscellaneous">
    <text evidence="7">The reaction mechanism probably proceeds via the activation of Pup by phosphorylation of its C-terminal glutamate, which is then subject to nucleophilic attack by the substrate lysine, resulting in an isopeptide bond and the release of phosphate as a good leaving group.</text>
</comment>
<keyword evidence="3 7" id="KW-0547">Nucleotide-binding</keyword>